<dbReference type="Pfam" id="PF01872">
    <property type="entry name" value="RibD_C"/>
    <property type="match status" value="1"/>
</dbReference>
<feature type="domain" description="Bacterial bifunctional deaminase-reductase C-terminal" evidence="1">
    <location>
        <begin position="3"/>
        <end position="175"/>
    </location>
</feature>
<dbReference type="EMBL" id="JABFAJ010000024">
    <property type="protein sequence ID" value="NNU28704.1"/>
    <property type="molecule type" value="Genomic_DNA"/>
</dbReference>
<dbReference type="AlphaFoldDB" id="A0A849K1T5"/>
<proteinExistence type="predicted"/>
<evidence type="ECO:0000313" key="2">
    <source>
        <dbReference type="EMBL" id="NNU28704.1"/>
    </source>
</evidence>
<reference evidence="2 3" key="1">
    <citation type="submission" date="2020-05" db="EMBL/GenBank/DDBJ databases">
        <title>Genome sequence of Isoptericola sp. JC619 isolated from Chilika lagoon, India.</title>
        <authorList>
            <person name="Kumar D."/>
            <person name="Appam K."/>
            <person name="Gandham S."/>
            <person name="Uppada J."/>
            <person name="Sasikala C."/>
            <person name="Venkata Ramana C."/>
        </authorList>
    </citation>
    <scope>NUCLEOTIDE SEQUENCE [LARGE SCALE GENOMIC DNA]</scope>
    <source>
        <strain evidence="2 3">JC619</strain>
    </source>
</reference>
<name>A0A849K1T5_9MICO</name>
<dbReference type="PANTHER" id="PTHR38011:SF11">
    <property type="entry name" value="2,5-DIAMINO-6-RIBOSYLAMINO-4(3H)-PYRIMIDINONE 5'-PHOSPHATE REDUCTASE"/>
    <property type="match status" value="1"/>
</dbReference>
<dbReference type="Gene3D" id="3.40.430.10">
    <property type="entry name" value="Dihydrofolate Reductase, subunit A"/>
    <property type="match status" value="1"/>
</dbReference>
<dbReference type="GO" id="GO:0009231">
    <property type="term" value="P:riboflavin biosynthetic process"/>
    <property type="evidence" value="ECO:0007669"/>
    <property type="project" value="InterPro"/>
</dbReference>
<dbReference type="Proteomes" id="UP000557204">
    <property type="component" value="Unassembled WGS sequence"/>
</dbReference>
<keyword evidence="3" id="KW-1185">Reference proteome</keyword>
<dbReference type="InterPro" id="IPR024072">
    <property type="entry name" value="DHFR-like_dom_sf"/>
</dbReference>
<dbReference type="GO" id="GO:0008703">
    <property type="term" value="F:5-amino-6-(5-phosphoribosylamino)uracil reductase activity"/>
    <property type="evidence" value="ECO:0007669"/>
    <property type="project" value="InterPro"/>
</dbReference>
<protein>
    <submittedName>
        <fullName evidence="2">Deaminase</fullName>
    </submittedName>
</protein>
<dbReference type="SUPFAM" id="SSF53597">
    <property type="entry name" value="Dihydrofolate reductase-like"/>
    <property type="match status" value="1"/>
</dbReference>
<sequence>MGTVRFSMTCSLDGYVTDPDGDFRWTAPSEEMHAFVNGRVRELSTFVLGRAMYETLKVWDDWEADSAVEQEFADLWAGRDKIVCSDSLDAVAAPRTTFEPRLTTERLAEIAAGADGVVEVAGPTVAAEALRAGLVDEIEMFVAPHVLGGGTRAFPDGMRTALELVESRPFAAGAVFLRYRTRP</sequence>
<dbReference type="RefSeq" id="WP_171248213.1">
    <property type="nucleotide sequence ID" value="NZ_JABFAJ010000024.1"/>
</dbReference>
<evidence type="ECO:0000313" key="3">
    <source>
        <dbReference type="Proteomes" id="UP000557204"/>
    </source>
</evidence>
<organism evidence="2 3">
    <name type="scientific">Isoptericola sediminis</name>
    <dbReference type="NCBI Taxonomy" id="2733572"/>
    <lineage>
        <taxon>Bacteria</taxon>
        <taxon>Bacillati</taxon>
        <taxon>Actinomycetota</taxon>
        <taxon>Actinomycetes</taxon>
        <taxon>Micrococcales</taxon>
        <taxon>Promicromonosporaceae</taxon>
        <taxon>Isoptericola</taxon>
    </lineage>
</organism>
<comment type="caution">
    <text evidence="2">The sequence shown here is derived from an EMBL/GenBank/DDBJ whole genome shotgun (WGS) entry which is preliminary data.</text>
</comment>
<gene>
    <name evidence="2" type="ORF">HLI28_14315</name>
</gene>
<evidence type="ECO:0000259" key="1">
    <source>
        <dbReference type="Pfam" id="PF01872"/>
    </source>
</evidence>
<dbReference type="InterPro" id="IPR002734">
    <property type="entry name" value="RibDG_C"/>
</dbReference>
<dbReference type="InterPro" id="IPR050765">
    <property type="entry name" value="Riboflavin_Biosynth_HTPR"/>
</dbReference>
<dbReference type="PANTHER" id="PTHR38011">
    <property type="entry name" value="DIHYDROFOLATE REDUCTASE FAMILY PROTEIN (AFU_ORTHOLOGUE AFUA_8G06820)"/>
    <property type="match status" value="1"/>
</dbReference>
<accession>A0A849K1T5</accession>